<evidence type="ECO:0000256" key="1">
    <source>
        <dbReference type="ARBA" id="ARBA00001933"/>
    </source>
</evidence>
<sequence length="407" mass="45325">MRISEKAKAISPSPTLAIDSKFKQMKKQGIPVVGFGAGEPDFNTPENIKQAAIKAIENNFTRYTPASGTLELKQAVCDKMEKDTGLKYTTANVIICNGGKHALTNAFMAILNPGDEVIIPAPYWVSYPEMVKMADGIPVYIETEEENNFKFTMDQLEAAFTPKTRALVINTPSNPTGMVYTREELQEIADFAVKHEIYVIFDEIYEKLVYEGQHINIATLGDEIRKLTIIVNGMAKTYAMTGWRIGYAVAEAPVIKAMSNMQSHATSNPNSIAQSASVEALTGDQSFIDQMKAEYIKRRDYMVKRINSIEGLSCREPHGAFYIFMNVKGVLGKEHYGRMIHTAHELCEDILDRALVAMVPSEGFGLDGYVRLSYATSMEVITTGLDRIEEYLQGKSEKIVYSDNSLD</sequence>
<evidence type="ECO:0000256" key="4">
    <source>
        <dbReference type="ARBA" id="ARBA00022679"/>
    </source>
</evidence>
<keyword evidence="3 6" id="KW-0032">Aminotransferase</keyword>
<dbReference type="RefSeq" id="WP_226391659.1">
    <property type="nucleotide sequence ID" value="NZ_JADCKB010000001.1"/>
</dbReference>
<feature type="domain" description="Aminotransferase class I/classII large" evidence="7">
    <location>
        <begin position="31"/>
        <end position="388"/>
    </location>
</feature>
<dbReference type="InterPro" id="IPR004838">
    <property type="entry name" value="NHTrfase_class1_PyrdxlP-BS"/>
</dbReference>
<keyword evidence="4 6" id="KW-0808">Transferase</keyword>
<dbReference type="GO" id="GO:0006520">
    <property type="term" value="P:amino acid metabolic process"/>
    <property type="evidence" value="ECO:0007669"/>
    <property type="project" value="InterPro"/>
</dbReference>
<accession>A0A9D5LZW4</accession>
<evidence type="ECO:0000313" key="9">
    <source>
        <dbReference type="Proteomes" id="UP000806542"/>
    </source>
</evidence>
<evidence type="ECO:0000259" key="7">
    <source>
        <dbReference type="Pfam" id="PF00155"/>
    </source>
</evidence>
<dbReference type="CDD" id="cd00609">
    <property type="entry name" value="AAT_like"/>
    <property type="match status" value="1"/>
</dbReference>
<organism evidence="8 9">
    <name type="scientific">Ructibacterium gallinarum</name>
    <dbReference type="NCBI Taxonomy" id="2779355"/>
    <lineage>
        <taxon>Bacteria</taxon>
        <taxon>Bacillati</taxon>
        <taxon>Bacillota</taxon>
        <taxon>Clostridia</taxon>
        <taxon>Eubacteriales</taxon>
        <taxon>Oscillospiraceae</taxon>
        <taxon>Ructibacterium</taxon>
    </lineage>
</organism>
<comment type="cofactor">
    <cofactor evidence="1 6">
        <name>pyridoxal 5'-phosphate</name>
        <dbReference type="ChEBI" id="CHEBI:597326"/>
    </cofactor>
</comment>
<gene>
    <name evidence="8" type="ORF">INF28_00130</name>
</gene>
<dbReference type="PANTHER" id="PTHR46383:SF1">
    <property type="entry name" value="ASPARTATE AMINOTRANSFERASE"/>
    <property type="match status" value="1"/>
</dbReference>
<evidence type="ECO:0000313" key="8">
    <source>
        <dbReference type="EMBL" id="MBE5038873.1"/>
    </source>
</evidence>
<dbReference type="InterPro" id="IPR015421">
    <property type="entry name" value="PyrdxlP-dep_Trfase_major"/>
</dbReference>
<reference evidence="8" key="1">
    <citation type="submission" date="2020-10" db="EMBL/GenBank/DDBJ databases">
        <title>ChiBAC.</title>
        <authorList>
            <person name="Zenner C."/>
            <person name="Hitch T.C.A."/>
            <person name="Clavel T."/>
        </authorList>
    </citation>
    <scope>NUCLEOTIDE SEQUENCE</scope>
    <source>
        <strain evidence="8">DSM 107454</strain>
    </source>
</reference>
<dbReference type="InterPro" id="IPR015422">
    <property type="entry name" value="PyrdxlP-dep_Trfase_small"/>
</dbReference>
<comment type="caution">
    <text evidence="8">The sequence shown here is derived from an EMBL/GenBank/DDBJ whole genome shotgun (WGS) entry which is preliminary data.</text>
</comment>
<evidence type="ECO:0000256" key="3">
    <source>
        <dbReference type="ARBA" id="ARBA00022576"/>
    </source>
</evidence>
<dbReference type="FunFam" id="3.40.640.10:FF:000033">
    <property type="entry name" value="Aspartate aminotransferase"/>
    <property type="match status" value="1"/>
</dbReference>
<dbReference type="InterPro" id="IPR050596">
    <property type="entry name" value="AspAT/PAT-like"/>
</dbReference>
<dbReference type="SUPFAM" id="SSF53383">
    <property type="entry name" value="PLP-dependent transferases"/>
    <property type="match status" value="1"/>
</dbReference>
<dbReference type="EC" id="2.6.1.-" evidence="6"/>
<proteinExistence type="inferred from homology"/>
<dbReference type="PANTHER" id="PTHR46383">
    <property type="entry name" value="ASPARTATE AMINOTRANSFERASE"/>
    <property type="match status" value="1"/>
</dbReference>
<name>A0A9D5LZW4_9FIRM</name>
<dbReference type="Proteomes" id="UP000806542">
    <property type="component" value="Unassembled WGS sequence"/>
</dbReference>
<evidence type="ECO:0000256" key="6">
    <source>
        <dbReference type="RuleBase" id="RU000481"/>
    </source>
</evidence>
<dbReference type="Gene3D" id="3.90.1150.10">
    <property type="entry name" value="Aspartate Aminotransferase, domain 1"/>
    <property type="match status" value="1"/>
</dbReference>
<evidence type="ECO:0000256" key="2">
    <source>
        <dbReference type="ARBA" id="ARBA00007441"/>
    </source>
</evidence>
<keyword evidence="5" id="KW-0663">Pyridoxal phosphate</keyword>
<dbReference type="InterPro" id="IPR004839">
    <property type="entry name" value="Aminotransferase_I/II_large"/>
</dbReference>
<evidence type="ECO:0000256" key="5">
    <source>
        <dbReference type="ARBA" id="ARBA00022898"/>
    </source>
</evidence>
<keyword evidence="9" id="KW-1185">Reference proteome</keyword>
<comment type="similarity">
    <text evidence="2 6">Belongs to the class-I pyridoxal-phosphate-dependent aminotransferase family.</text>
</comment>
<dbReference type="AlphaFoldDB" id="A0A9D5LZW4"/>
<dbReference type="GO" id="GO:0030170">
    <property type="term" value="F:pyridoxal phosphate binding"/>
    <property type="evidence" value="ECO:0007669"/>
    <property type="project" value="InterPro"/>
</dbReference>
<dbReference type="EMBL" id="JADCKB010000001">
    <property type="protein sequence ID" value="MBE5038873.1"/>
    <property type="molecule type" value="Genomic_DNA"/>
</dbReference>
<dbReference type="Gene3D" id="3.40.640.10">
    <property type="entry name" value="Type I PLP-dependent aspartate aminotransferase-like (Major domain)"/>
    <property type="match status" value="1"/>
</dbReference>
<dbReference type="Pfam" id="PF00155">
    <property type="entry name" value="Aminotran_1_2"/>
    <property type="match status" value="1"/>
</dbReference>
<dbReference type="GO" id="GO:0008483">
    <property type="term" value="F:transaminase activity"/>
    <property type="evidence" value="ECO:0007669"/>
    <property type="project" value="UniProtKB-KW"/>
</dbReference>
<dbReference type="PROSITE" id="PS00105">
    <property type="entry name" value="AA_TRANSFER_CLASS_1"/>
    <property type="match status" value="1"/>
</dbReference>
<protein>
    <recommendedName>
        <fullName evidence="6">Aminotransferase</fullName>
        <ecNumber evidence="6">2.6.1.-</ecNumber>
    </recommendedName>
</protein>
<dbReference type="InterPro" id="IPR015424">
    <property type="entry name" value="PyrdxlP-dep_Trfase"/>
</dbReference>